<dbReference type="PANTHER" id="PTHR11487">
    <property type="entry name" value="THIOESTERASE"/>
    <property type="match status" value="1"/>
</dbReference>
<dbReference type="PANTHER" id="PTHR11487:SF0">
    <property type="entry name" value="S-ACYL FATTY ACID SYNTHASE THIOESTERASE, MEDIUM CHAIN"/>
    <property type="match status" value="1"/>
</dbReference>
<dbReference type="Proteomes" id="UP001501447">
    <property type="component" value="Unassembled WGS sequence"/>
</dbReference>
<proteinExistence type="inferred from homology"/>
<dbReference type="RefSeq" id="WP_344566947.1">
    <property type="nucleotide sequence ID" value="NZ_BAAARJ010000010.1"/>
</dbReference>
<evidence type="ECO:0000259" key="3">
    <source>
        <dbReference type="SMART" id="SM00824"/>
    </source>
</evidence>
<dbReference type="SUPFAM" id="SSF53474">
    <property type="entry name" value="alpha/beta-Hydrolases"/>
    <property type="match status" value="1"/>
</dbReference>
<comment type="caution">
    <text evidence="4">The sequence shown here is derived from an EMBL/GenBank/DDBJ whole genome shotgun (WGS) entry which is preliminary data.</text>
</comment>
<organism evidence="4 5">
    <name type="scientific">Streptomyces axinellae</name>
    <dbReference type="NCBI Taxonomy" id="552788"/>
    <lineage>
        <taxon>Bacteria</taxon>
        <taxon>Bacillati</taxon>
        <taxon>Actinomycetota</taxon>
        <taxon>Actinomycetes</taxon>
        <taxon>Kitasatosporales</taxon>
        <taxon>Streptomycetaceae</taxon>
        <taxon>Streptomyces</taxon>
    </lineage>
</organism>
<evidence type="ECO:0000256" key="1">
    <source>
        <dbReference type="ARBA" id="ARBA00007169"/>
    </source>
</evidence>
<dbReference type="InterPro" id="IPR029058">
    <property type="entry name" value="AB_hydrolase_fold"/>
</dbReference>
<gene>
    <name evidence="4" type="ORF">GCM10009863_34840</name>
</gene>
<comment type="similarity">
    <text evidence="1">Belongs to the thioesterase family.</text>
</comment>
<keyword evidence="2 4" id="KW-0378">Hydrolase</keyword>
<dbReference type="InterPro" id="IPR012223">
    <property type="entry name" value="TEII"/>
</dbReference>
<name>A0ABP6CF97_9ACTN</name>
<keyword evidence="5" id="KW-1185">Reference proteome</keyword>
<evidence type="ECO:0000313" key="4">
    <source>
        <dbReference type="EMBL" id="GAA2617894.1"/>
    </source>
</evidence>
<reference evidence="5" key="1">
    <citation type="journal article" date="2019" name="Int. J. Syst. Evol. Microbiol.">
        <title>The Global Catalogue of Microorganisms (GCM) 10K type strain sequencing project: providing services to taxonomists for standard genome sequencing and annotation.</title>
        <authorList>
            <consortium name="The Broad Institute Genomics Platform"/>
            <consortium name="The Broad Institute Genome Sequencing Center for Infectious Disease"/>
            <person name="Wu L."/>
            <person name="Ma J."/>
        </authorList>
    </citation>
    <scope>NUCLEOTIDE SEQUENCE [LARGE SCALE GENOMIC DNA]</scope>
    <source>
        <strain evidence="5">JCM 16373</strain>
    </source>
</reference>
<dbReference type="InterPro" id="IPR001031">
    <property type="entry name" value="Thioesterase"/>
</dbReference>
<protein>
    <submittedName>
        <fullName evidence="4">Alpha/beta fold hydrolase</fullName>
    </submittedName>
</protein>
<evidence type="ECO:0000313" key="5">
    <source>
        <dbReference type="Proteomes" id="UP001501447"/>
    </source>
</evidence>
<dbReference type="SMART" id="SM00824">
    <property type="entry name" value="PKS_TE"/>
    <property type="match status" value="1"/>
</dbReference>
<dbReference type="Gene3D" id="3.40.50.1820">
    <property type="entry name" value="alpha/beta hydrolase"/>
    <property type="match status" value="1"/>
</dbReference>
<dbReference type="EMBL" id="BAAARJ010000010">
    <property type="protein sequence ID" value="GAA2617894.1"/>
    <property type="molecule type" value="Genomic_DNA"/>
</dbReference>
<evidence type="ECO:0000256" key="2">
    <source>
        <dbReference type="ARBA" id="ARBA00022801"/>
    </source>
</evidence>
<feature type="domain" description="Thioesterase TesA-like" evidence="3">
    <location>
        <begin position="22"/>
        <end position="243"/>
    </location>
</feature>
<sequence>MNTAERWIRRYSPELPGAAQLVFFPHAGGSASYYRPFCLALADRFEVSALQYPGRQDRFAEPCVTDLDSLADHVFARLRTMTGRPLAFFGHSMGALLAYETARRFEEELGISPVRLFASGRSAPSRPGETAVDLTGDRLLTEIRALGGTDPQLLDDEAMLELLLQPLRADYQALQTYRFSPGPPLRCPVTALSGASDPRTREDGVAAWREHTQGEFDMRVFPGGHFFLSEHVEDVTALVTERLSGVSQSG</sequence>
<dbReference type="Pfam" id="PF00975">
    <property type="entry name" value="Thioesterase"/>
    <property type="match status" value="1"/>
</dbReference>
<dbReference type="InterPro" id="IPR020802">
    <property type="entry name" value="TesA-like"/>
</dbReference>
<dbReference type="GO" id="GO:0016787">
    <property type="term" value="F:hydrolase activity"/>
    <property type="evidence" value="ECO:0007669"/>
    <property type="project" value="UniProtKB-KW"/>
</dbReference>
<accession>A0ABP6CF97</accession>